<keyword evidence="4" id="KW-1185">Reference proteome</keyword>
<dbReference type="AlphaFoldDB" id="A0A8G1EA35"/>
<proteinExistence type="predicted"/>
<feature type="domain" description="Peptidoglycan binding-like" evidence="2">
    <location>
        <begin position="99"/>
        <end position="132"/>
    </location>
</feature>
<dbReference type="RefSeq" id="WP_220660439.1">
    <property type="nucleotide sequence ID" value="NZ_CP069370.1"/>
</dbReference>
<feature type="signal peptide" evidence="1">
    <location>
        <begin position="1"/>
        <end position="25"/>
    </location>
</feature>
<dbReference type="InterPro" id="IPR036366">
    <property type="entry name" value="PGBDSf"/>
</dbReference>
<evidence type="ECO:0000313" key="4">
    <source>
        <dbReference type="Proteomes" id="UP000826300"/>
    </source>
</evidence>
<dbReference type="SUPFAM" id="SSF47090">
    <property type="entry name" value="PGBD-like"/>
    <property type="match status" value="1"/>
</dbReference>
<feature type="chain" id="PRO_5034855904" description="Peptidoglycan binding-like domain-containing protein" evidence="1">
    <location>
        <begin position="26"/>
        <end position="157"/>
    </location>
</feature>
<dbReference type="EMBL" id="CP069370">
    <property type="protein sequence ID" value="QYZ68215.1"/>
    <property type="molecule type" value="Genomic_DNA"/>
</dbReference>
<reference evidence="3" key="1">
    <citation type="submission" date="2021-02" db="EMBL/GenBank/DDBJ databases">
        <title>Rhodobacter shimadae sp. nov., an aerobic anoxygenic phototrophic bacterium isolated from a hot spring.</title>
        <authorList>
            <person name="Muramatsu S."/>
            <person name="Haruta S."/>
            <person name="Hirose S."/>
            <person name="Hanada S."/>
        </authorList>
    </citation>
    <scope>NUCLEOTIDE SEQUENCE</scope>
    <source>
        <strain evidence="3">N10</strain>
    </source>
</reference>
<evidence type="ECO:0000313" key="3">
    <source>
        <dbReference type="EMBL" id="QYZ68215.1"/>
    </source>
</evidence>
<keyword evidence="1" id="KW-0732">Signal</keyword>
<organism evidence="3 4">
    <name type="scientific">Neotabrizicola shimadae</name>
    <dbReference type="NCBI Taxonomy" id="2807096"/>
    <lineage>
        <taxon>Bacteria</taxon>
        <taxon>Pseudomonadati</taxon>
        <taxon>Pseudomonadota</taxon>
        <taxon>Alphaproteobacteria</taxon>
        <taxon>Rhodobacterales</taxon>
        <taxon>Paracoccaceae</taxon>
        <taxon>Neotabrizicola</taxon>
    </lineage>
</organism>
<accession>A0A8G1EA35</accession>
<dbReference type="InterPro" id="IPR036365">
    <property type="entry name" value="PGBD-like_sf"/>
</dbReference>
<dbReference type="InterPro" id="IPR002477">
    <property type="entry name" value="Peptidoglycan-bd-like"/>
</dbReference>
<dbReference type="KEGG" id="nsm:JO391_10455"/>
<evidence type="ECO:0000259" key="2">
    <source>
        <dbReference type="Pfam" id="PF01471"/>
    </source>
</evidence>
<sequence>MTRKLSLTLTLAAALAAAPLAPAHAWGEKEQNALLGLAALGTIGALYWKSQQARVAPAPAPVYAPAYAPAPFRPTVSSSGSSIYATPVASAFNSYSYGERQRIQSRLKGWGYYAGGVDAAFGPGTYSAIAAYARDGNESQRLSTTAGAYALLDGLLF</sequence>
<dbReference type="Proteomes" id="UP000826300">
    <property type="component" value="Chromosome"/>
</dbReference>
<dbReference type="Pfam" id="PF01471">
    <property type="entry name" value="PG_binding_1"/>
    <property type="match status" value="1"/>
</dbReference>
<gene>
    <name evidence="3" type="ORF">JO391_10455</name>
</gene>
<dbReference type="Gene3D" id="1.10.101.10">
    <property type="entry name" value="PGBD-like superfamily/PGBD"/>
    <property type="match status" value="1"/>
</dbReference>
<name>A0A8G1EA35_9RHOB</name>
<evidence type="ECO:0000256" key="1">
    <source>
        <dbReference type="SAM" id="SignalP"/>
    </source>
</evidence>
<protein>
    <recommendedName>
        <fullName evidence="2">Peptidoglycan binding-like domain-containing protein</fullName>
    </recommendedName>
</protein>